<reference evidence="9 10" key="1">
    <citation type="submission" date="2017-01" db="EMBL/GenBank/DDBJ databases">
        <authorList>
            <person name="Mah S.A."/>
            <person name="Swanson W.J."/>
            <person name="Moy G.W."/>
            <person name="Vacquier V.D."/>
        </authorList>
    </citation>
    <scope>NUCLEOTIDE SEQUENCE [LARGE SCALE GENOMIC DNA]</scope>
    <source>
        <strain evidence="9 10">GSMNP</strain>
    </source>
</reference>
<dbReference type="AlphaFoldDB" id="A0A1R1X3M4"/>
<comment type="subcellular location">
    <subcellularLocation>
        <location evidence="1 8">Mitochondrion inner membrane</location>
        <topology evidence="1 8">Peripheral membrane protein</topology>
        <orientation evidence="1 8">Intermembrane side</orientation>
    </subcellularLocation>
</comment>
<comment type="similarity">
    <text evidence="2 8">Belongs to the peptidase M76 family.</text>
</comment>
<dbReference type="STRING" id="133412.A0A1R1X3M4"/>
<keyword evidence="8" id="KW-0472">Membrane</keyword>
<evidence type="ECO:0000256" key="7">
    <source>
        <dbReference type="ARBA" id="ARBA00023049"/>
    </source>
</evidence>
<evidence type="ECO:0000256" key="4">
    <source>
        <dbReference type="ARBA" id="ARBA00022670"/>
    </source>
</evidence>
<dbReference type="GO" id="GO:0004222">
    <property type="term" value="F:metalloendopeptidase activity"/>
    <property type="evidence" value="ECO:0007669"/>
    <property type="project" value="InterPro"/>
</dbReference>
<dbReference type="PANTHER" id="PTHR21711">
    <property type="entry name" value="MITOCHONDRIAL INNER MEMBRANE PROTEASE"/>
    <property type="match status" value="1"/>
</dbReference>
<keyword evidence="8" id="KW-0999">Mitochondrion inner membrane</keyword>
<keyword evidence="5 8" id="KW-0479">Metal-binding</keyword>
<dbReference type="GO" id="GO:0005743">
    <property type="term" value="C:mitochondrial inner membrane"/>
    <property type="evidence" value="ECO:0007669"/>
    <property type="project" value="UniProtKB-SubCell"/>
</dbReference>
<dbReference type="PANTHER" id="PTHR21711:SF0">
    <property type="entry name" value="MITOCHONDRIAL INNER MEMBRANE PROTEASE ATP23 HOMOLOG"/>
    <property type="match status" value="1"/>
</dbReference>
<protein>
    <recommendedName>
        <fullName evidence="3 8">Mitochondrial inner membrane protease ATP23</fullName>
        <ecNumber evidence="8">3.4.24.-</ecNumber>
    </recommendedName>
</protein>
<keyword evidence="6 8" id="KW-0378">Hydrolase</keyword>
<keyword evidence="7 8" id="KW-0482">Metalloprotease</keyword>
<dbReference type="OrthoDB" id="285308at2759"/>
<comment type="function">
    <text evidence="8">Has a dual role in the assembly of mitochondrial ATPase.</text>
</comment>
<evidence type="ECO:0000256" key="6">
    <source>
        <dbReference type="ARBA" id="ARBA00022801"/>
    </source>
</evidence>
<keyword evidence="4 8" id="KW-0645">Protease</keyword>
<comment type="caution">
    <text evidence="9">The sequence shown here is derived from an EMBL/GenBank/DDBJ whole genome shotgun (WGS) entry which is preliminary data.</text>
</comment>
<keyword evidence="10" id="KW-1185">Reference proteome</keyword>
<keyword evidence="8" id="KW-0496">Mitochondrion</keyword>
<evidence type="ECO:0000256" key="1">
    <source>
        <dbReference type="ARBA" id="ARBA00004137"/>
    </source>
</evidence>
<name>A0A1R1X3M4_9FUNG</name>
<dbReference type="Proteomes" id="UP000187283">
    <property type="component" value="Unassembled WGS sequence"/>
</dbReference>
<organism evidence="9 10">
    <name type="scientific">Smittium culicis</name>
    <dbReference type="NCBI Taxonomy" id="133412"/>
    <lineage>
        <taxon>Eukaryota</taxon>
        <taxon>Fungi</taxon>
        <taxon>Fungi incertae sedis</taxon>
        <taxon>Zoopagomycota</taxon>
        <taxon>Kickxellomycotina</taxon>
        <taxon>Harpellomycetes</taxon>
        <taxon>Harpellales</taxon>
        <taxon>Legeriomycetaceae</taxon>
        <taxon>Smittium</taxon>
    </lineage>
</organism>
<evidence type="ECO:0000256" key="2">
    <source>
        <dbReference type="ARBA" id="ARBA00009915"/>
    </source>
</evidence>
<sequence length="220" mass="25510">MSEQRNDPFKLWRSRMNKIFIQSSIESSNKDKHEISTIAPPPQNDEDCLKCESWRNDLFKTSPIVIFMAEKLVESGYNFNKNSIKCLPCDQERTGGFSPDRGIDLCYNKIPSKKIMEDTLAHEMIHAYDHVNFQVDWFNLEHHACSEIRAASLSGDCRFVREFLRGQFGFIKHHQACVKRRAILSVMSNPNCSSKREAELAVNKVFKSCFTDTQPFDEIY</sequence>
<dbReference type="EC" id="3.4.24.-" evidence="8"/>
<dbReference type="GO" id="GO:0033615">
    <property type="term" value="P:mitochondrial proton-transporting ATP synthase complex assembly"/>
    <property type="evidence" value="ECO:0007669"/>
    <property type="project" value="TreeGrafter"/>
</dbReference>
<dbReference type="GO" id="GO:0034982">
    <property type="term" value="P:mitochondrial protein processing"/>
    <property type="evidence" value="ECO:0007669"/>
    <property type="project" value="TreeGrafter"/>
</dbReference>
<evidence type="ECO:0000313" key="9">
    <source>
        <dbReference type="EMBL" id="OMJ09219.1"/>
    </source>
</evidence>
<evidence type="ECO:0000256" key="3">
    <source>
        <dbReference type="ARBA" id="ARBA00014615"/>
    </source>
</evidence>
<gene>
    <name evidence="9" type="ORF">AYI70_g11046</name>
</gene>
<evidence type="ECO:0000256" key="5">
    <source>
        <dbReference type="ARBA" id="ARBA00022723"/>
    </source>
</evidence>
<dbReference type="InterPro" id="IPR019165">
    <property type="entry name" value="Peptidase_M76_ATP23"/>
</dbReference>
<accession>A0A1R1X3M4</accession>
<evidence type="ECO:0000256" key="8">
    <source>
        <dbReference type="RuleBase" id="RU364057"/>
    </source>
</evidence>
<dbReference type="GO" id="GO:0046872">
    <property type="term" value="F:metal ion binding"/>
    <property type="evidence" value="ECO:0007669"/>
    <property type="project" value="UniProtKB-KW"/>
</dbReference>
<evidence type="ECO:0000313" key="10">
    <source>
        <dbReference type="Proteomes" id="UP000187283"/>
    </source>
</evidence>
<dbReference type="EMBL" id="LSSN01005535">
    <property type="protein sequence ID" value="OMJ09219.1"/>
    <property type="molecule type" value="Genomic_DNA"/>
</dbReference>
<dbReference type="Pfam" id="PF09768">
    <property type="entry name" value="Peptidase_M76"/>
    <property type="match status" value="1"/>
</dbReference>
<proteinExistence type="inferred from homology"/>